<gene>
    <name evidence="1" type="ORF">AVDCRST_MAG95-32</name>
</gene>
<dbReference type="EMBL" id="CADCTJ010000006">
    <property type="protein sequence ID" value="CAA9209642.1"/>
    <property type="molecule type" value="Genomic_DNA"/>
</dbReference>
<name>A0A6J4GYT8_9BACT</name>
<evidence type="ECO:0000313" key="1">
    <source>
        <dbReference type="EMBL" id="CAA9209642.1"/>
    </source>
</evidence>
<protein>
    <submittedName>
        <fullName evidence="1">Uncharacterized protein</fullName>
    </submittedName>
</protein>
<proteinExistence type="predicted"/>
<organism evidence="1">
    <name type="scientific">uncultured Adhaeribacter sp</name>
    <dbReference type="NCBI Taxonomy" id="448109"/>
    <lineage>
        <taxon>Bacteria</taxon>
        <taxon>Pseudomonadati</taxon>
        <taxon>Bacteroidota</taxon>
        <taxon>Cytophagia</taxon>
        <taxon>Cytophagales</taxon>
        <taxon>Hymenobacteraceae</taxon>
        <taxon>Adhaeribacter</taxon>
        <taxon>environmental samples</taxon>
    </lineage>
</organism>
<sequence>MQISWVSTGATCLIGTCSKTLLPFGQPKQQQIERAKQKAKKSL</sequence>
<dbReference type="AlphaFoldDB" id="A0A6J4GYT8"/>
<reference evidence="1" key="1">
    <citation type="submission" date="2020-02" db="EMBL/GenBank/DDBJ databases">
        <authorList>
            <person name="Meier V. D."/>
        </authorList>
    </citation>
    <scope>NUCLEOTIDE SEQUENCE</scope>
    <source>
        <strain evidence="1">AVDCRST_MAG95</strain>
    </source>
</reference>
<accession>A0A6J4GYT8</accession>